<comment type="caution">
    <text evidence="2">The sequence shown here is derived from an EMBL/GenBank/DDBJ whole genome shotgun (WGS) entry which is preliminary data.</text>
</comment>
<evidence type="ECO:0008006" key="4">
    <source>
        <dbReference type="Google" id="ProtNLM"/>
    </source>
</evidence>
<accession>A0A1Q8Q7U6</accession>
<protein>
    <recommendedName>
        <fullName evidence="4">DUF1189 domain-containing protein</fullName>
    </recommendedName>
</protein>
<dbReference type="AlphaFoldDB" id="A0A1Q8Q7U6"/>
<name>A0A1Q8Q7U6_9BACI</name>
<feature type="transmembrane region" description="Helical" evidence="1">
    <location>
        <begin position="121"/>
        <end position="141"/>
    </location>
</feature>
<keyword evidence="1" id="KW-0472">Membrane</keyword>
<keyword evidence="3" id="KW-1185">Reference proteome</keyword>
<evidence type="ECO:0000313" key="2">
    <source>
        <dbReference type="EMBL" id="OLN23371.1"/>
    </source>
</evidence>
<feature type="transmembrane region" description="Helical" evidence="1">
    <location>
        <begin position="31"/>
        <end position="52"/>
    </location>
</feature>
<keyword evidence="1" id="KW-0812">Transmembrane</keyword>
<feature type="transmembrane region" description="Helical" evidence="1">
    <location>
        <begin position="147"/>
        <end position="165"/>
    </location>
</feature>
<evidence type="ECO:0000313" key="3">
    <source>
        <dbReference type="Proteomes" id="UP000185568"/>
    </source>
</evidence>
<organism evidence="2 3">
    <name type="scientific">Domibacillus antri</name>
    <dbReference type="NCBI Taxonomy" id="1714264"/>
    <lineage>
        <taxon>Bacteria</taxon>
        <taxon>Bacillati</taxon>
        <taxon>Bacillota</taxon>
        <taxon>Bacilli</taxon>
        <taxon>Bacillales</taxon>
        <taxon>Bacillaceae</taxon>
        <taxon>Domibacillus</taxon>
    </lineage>
</organism>
<dbReference type="Proteomes" id="UP000185568">
    <property type="component" value="Unassembled WGS sequence"/>
</dbReference>
<dbReference type="RefSeq" id="WP_075397663.1">
    <property type="nucleotide sequence ID" value="NZ_MSDU01000008.1"/>
</dbReference>
<dbReference type="InterPro" id="IPR009574">
    <property type="entry name" value="DUF1189"/>
</dbReference>
<sequence>MSIFKQFIKSLFSPKHIAAFRMQGIGKTINYLFFLALLMCVPMIVYMFLYVISGSESAKGIVEAELPVLALKGDIMPVVFVTYYLLVSFILFVKVSIFGGTGLLIARILKKRAEYRHTFRMAAYAVTLPAIITIILELAGWTLPSGYLLDWLITGAMLYAAVRYLPGAPK</sequence>
<dbReference type="Pfam" id="PF06691">
    <property type="entry name" value="DUF1189"/>
    <property type="match status" value="2"/>
</dbReference>
<proteinExistence type="predicted"/>
<dbReference type="OrthoDB" id="1903376at2"/>
<evidence type="ECO:0000256" key="1">
    <source>
        <dbReference type="SAM" id="Phobius"/>
    </source>
</evidence>
<keyword evidence="1" id="KW-1133">Transmembrane helix</keyword>
<feature type="transmembrane region" description="Helical" evidence="1">
    <location>
        <begin position="83"/>
        <end position="109"/>
    </location>
</feature>
<reference evidence="2 3" key="1">
    <citation type="submission" date="2016-12" db="EMBL/GenBank/DDBJ databases">
        <title>Domibacillus antri genome sequencing.</title>
        <authorList>
            <person name="Verma A."/>
            <person name="Krishnamurthi S."/>
        </authorList>
    </citation>
    <scope>NUCLEOTIDE SEQUENCE [LARGE SCALE GENOMIC DNA]</scope>
    <source>
        <strain evidence="2 3">XD80</strain>
    </source>
</reference>
<dbReference type="EMBL" id="MSDU01000008">
    <property type="protein sequence ID" value="OLN23371.1"/>
    <property type="molecule type" value="Genomic_DNA"/>
</dbReference>
<gene>
    <name evidence="2" type="ORF">BTO30_05250</name>
</gene>
<dbReference type="STRING" id="1714264.BTO30_05250"/>